<dbReference type="InterPro" id="IPR008979">
    <property type="entry name" value="Galactose-bd-like_sf"/>
</dbReference>
<sequence length="253" mass="26893">MFSEWYDEYFVPRGYAVVEAAVPGTGASEGCPTTGAQVTVQRQDGAWETSSDWPYEGTRPVRMWFGPATPTAAGTLRGTPAARDAAQSFTDDPAQTEATMIAAPEAAAPHRLAYLGEPLAEAVHLSGTAEVRVRVTSSSSSSPLTALLVDYGPATPQAAANASEDKPPPQVLPIVTRGSIDVKNRHSLTEPSPLRPGRTYPVRWRLHATDYVFPEGHRIGLVIVANDREYITPDPAAGSVTLDLAGSSLTLPL</sequence>
<name>A0A931F356_9ACTN</name>
<dbReference type="InterPro" id="IPR029058">
    <property type="entry name" value="AB_hydrolase_fold"/>
</dbReference>
<accession>A0A931F356</accession>
<reference evidence="2" key="1">
    <citation type="submission" date="2020-11" db="EMBL/GenBank/DDBJ databases">
        <title>Whole-genome analyses of Nonomuraea sp. K274.</title>
        <authorList>
            <person name="Veyisoglu A."/>
        </authorList>
    </citation>
    <scope>NUCLEOTIDE SEQUENCE</scope>
    <source>
        <strain evidence="2">K274</strain>
    </source>
</reference>
<dbReference type="InterPro" id="IPR013736">
    <property type="entry name" value="Xaa-Pro_dipept_C"/>
</dbReference>
<comment type="caution">
    <text evidence="2">The sequence shown here is derived from an EMBL/GenBank/DDBJ whole genome shotgun (WGS) entry which is preliminary data.</text>
</comment>
<dbReference type="Gene3D" id="3.40.50.1820">
    <property type="entry name" value="alpha/beta hydrolase"/>
    <property type="match status" value="1"/>
</dbReference>
<dbReference type="EMBL" id="JADOGI010000102">
    <property type="protein sequence ID" value="MBF8189801.1"/>
    <property type="molecule type" value="Genomic_DNA"/>
</dbReference>
<feature type="domain" description="Xaa-Pro dipeptidyl-peptidase C-terminal" evidence="1">
    <location>
        <begin position="30"/>
        <end position="250"/>
    </location>
</feature>
<protein>
    <recommendedName>
        <fullName evidence="1">Xaa-Pro dipeptidyl-peptidase C-terminal domain-containing protein</fullName>
    </recommendedName>
</protein>
<dbReference type="SMART" id="SM00939">
    <property type="entry name" value="PepX_C"/>
    <property type="match status" value="1"/>
</dbReference>
<evidence type="ECO:0000259" key="1">
    <source>
        <dbReference type="SMART" id="SM00939"/>
    </source>
</evidence>
<evidence type="ECO:0000313" key="2">
    <source>
        <dbReference type="EMBL" id="MBF8189801.1"/>
    </source>
</evidence>
<evidence type="ECO:0000313" key="3">
    <source>
        <dbReference type="Proteomes" id="UP000605361"/>
    </source>
</evidence>
<dbReference type="GO" id="GO:0008239">
    <property type="term" value="F:dipeptidyl-peptidase activity"/>
    <property type="evidence" value="ECO:0007669"/>
    <property type="project" value="InterPro"/>
</dbReference>
<keyword evidence="3" id="KW-1185">Reference proteome</keyword>
<dbReference type="AlphaFoldDB" id="A0A931F356"/>
<organism evidence="2 3">
    <name type="scientific">Nonomuraea cypriaca</name>
    <dbReference type="NCBI Taxonomy" id="1187855"/>
    <lineage>
        <taxon>Bacteria</taxon>
        <taxon>Bacillati</taxon>
        <taxon>Actinomycetota</taxon>
        <taxon>Actinomycetes</taxon>
        <taxon>Streptosporangiales</taxon>
        <taxon>Streptosporangiaceae</taxon>
        <taxon>Nonomuraea</taxon>
    </lineage>
</organism>
<dbReference type="SUPFAM" id="SSF49785">
    <property type="entry name" value="Galactose-binding domain-like"/>
    <property type="match status" value="1"/>
</dbReference>
<gene>
    <name evidence="2" type="ORF">ITP53_29545</name>
</gene>
<proteinExistence type="predicted"/>
<dbReference type="Pfam" id="PF08530">
    <property type="entry name" value="PepX_C"/>
    <property type="match status" value="1"/>
</dbReference>
<dbReference type="Gene3D" id="2.60.120.260">
    <property type="entry name" value="Galactose-binding domain-like"/>
    <property type="match status" value="1"/>
</dbReference>
<dbReference type="Proteomes" id="UP000605361">
    <property type="component" value="Unassembled WGS sequence"/>
</dbReference>